<keyword evidence="6" id="KW-1133">Transmembrane helix</keyword>
<feature type="signal peptide" evidence="7">
    <location>
        <begin position="1"/>
        <end position="25"/>
    </location>
</feature>
<dbReference type="InterPro" id="IPR036312">
    <property type="entry name" value="Bifun_inhib/LTP/seed_sf"/>
</dbReference>
<dbReference type="AlphaFoldDB" id="D5ADV3"/>
<dbReference type="SMART" id="SM00499">
    <property type="entry name" value="AAI"/>
    <property type="match status" value="1"/>
</dbReference>
<dbReference type="Pfam" id="PF14368">
    <property type="entry name" value="LTP_2"/>
    <property type="match status" value="1"/>
</dbReference>
<feature type="transmembrane region" description="Helical" evidence="6">
    <location>
        <begin position="150"/>
        <end position="167"/>
    </location>
</feature>
<proteinExistence type="evidence at transcript level"/>
<sequence length="173" mass="17853">MDSRRLKRSGIVCMVLMSMLMLVVCEDSDSTACLSSLSSCAPYLNATTKPDSSCCSALISVIDKDSQCLCNLLNSNTVKELGVNVTQAMKMPAECGKNVSATQCNKTATSGGSSVGKTPTSTPPPSSATPSTTTITKSNSNAAASVSVKMFPVAALVFVAVASVLRLEGPCLR</sequence>
<evidence type="ECO:0000256" key="4">
    <source>
        <dbReference type="ARBA" id="ARBA00023180"/>
    </source>
</evidence>
<dbReference type="InterPro" id="IPR043325">
    <property type="entry name" value="LTSS"/>
</dbReference>
<reference evidence="9" key="1">
    <citation type="submission" date="2010-04" db="EMBL/GenBank/DDBJ databases">
        <authorList>
            <person name="Reid K.E."/>
            <person name="Liao N."/>
            <person name="Chan S."/>
            <person name="Docking R."/>
            <person name="Taylor G."/>
            <person name="Moore R."/>
            <person name="Mayo M."/>
            <person name="Munro S."/>
            <person name="King J."/>
            <person name="Yanchuk A."/>
            <person name="Holt R."/>
            <person name="Jones S."/>
            <person name="Marra M."/>
            <person name="Ritland C.E."/>
            <person name="Ritland K."/>
            <person name="Bohlmann J."/>
        </authorList>
    </citation>
    <scope>NUCLEOTIDE SEQUENCE</scope>
    <source>
        <tissue evidence="9">Bud</tissue>
    </source>
</reference>
<keyword evidence="6" id="KW-0472">Membrane</keyword>
<keyword evidence="2 7" id="KW-0732">Signal</keyword>
<dbReference type="PANTHER" id="PTHR33044">
    <property type="entry name" value="BIFUNCTIONAL INHIBITOR/LIPID-TRANSFER PROTEIN/SEED STORAGE 2S ALBUMIN SUPERFAMILY PROTEIN-RELATED"/>
    <property type="match status" value="1"/>
</dbReference>
<evidence type="ECO:0000256" key="5">
    <source>
        <dbReference type="SAM" id="MobiDB-lite"/>
    </source>
</evidence>
<keyword evidence="4" id="KW-0325">Glycoprotein</keyword>
<feature type="compositionally biased region" description="Low complexity" evidence="5">
    <location>
        <begin position="109"/>
        <end position="120"/>
    </location>
</feature>
<keyword evidence="6" id="KW-0812">Transmembrane</keyword>
<feature type="domain" description="Bifunctional inhibitor/plant lipid transfer protein/seed storage helical" evidence="8">
    <location>
        <begin position="33"/>
        <end position="104"/>
    </location>
</feature>
<dbReference type="EMBL" id="BT124474">
    <property type="protein sequence ID" value="ADE77722.1"/>
    <property type="molecule type" value="mRNA"/>
</dbReference>
<name>D5ADV3_PICSI</name>
<feature type="chain" id="PRO_5003068748" description="Bifunctional inhibitor/plant lipid transfer protein/seed storage helical domain-containing protein" evidence="7">
    <location>
        <begin position="26"/>
        <end position="173"/>
    </location>
</feature>
<dbReference type="Gene3D" id="1.10.110.10">
    <property type="entry name" value="Plant lipid-transfer and hydrophobic proteins"/>
    <property type="match status" value="1"/>
</dbReference>
<evidence type="ECO:0000256" key="1">
    <source>
        <dbReference type="ARBA" id="ARBA00009748"/>
    </source>
</evidence>
<evidence type="ECO:0000256" key="6">
    <source>
        <dbReference type="SAM" id="Phobius"/>
    </source>
</evidence>
<evidence type="ECO:0000259" key="8">
    <source>
        <dbReference type="SMART" id="SM00499"/>
    </source>
</evidence>
<comment type="similarity">
    <text evidence="1">Belongs to the plant LTP family.</text>
</comment>
<evidence type="ECO:0000256" key="7">
    <source>
        <dbReference type="SAM" id="SignalP"/>
    </source>
</evidence>
<dbReference type="CDD" id="cd00010">
    <property type="entry name" value="AAI_LTSS"/>
    <property type="match status" value="1"/>
</dbReference>
<organism evidence="9">
    <name type="scientific">Picea sitchensis</name>
    <name type="common">Sitka spruce</name>
    <name type="synonym">Pinus sitchensis</name>
    <dbReference type="NCBI Taxonomy" id="3332"/>
    <lineage>
        <taxon>Eukaryota</taxon>
        <taxon>Viridiplantae</taxon>
        <taxon>Streptophyta</taxon>
        <taxon>Embryophyta</taxon>
        <taxon>Tracheophyta</taxon>
        <taxon>Spermatophyta</taxon>
        <taxon>Pinopsida</taxon>
        <taxon>Pinidae</taxon>
        <taxon>Conifers I</taxon>
        <taxon>Pinales</taxon>
        <taxon>Pinaceae</taxon>
        <taxon>Picea</taxon>
    </lineage>
</organism>
<evidence type="ECO:0000256" key="2">
    <source>
        <dbReference type="ARBA" id="ARBA00022729"/>
    </source>
</evidence>
<dbReference type="SUPFAM" id="SSF47699">
    <property type="entry name" value="Bifunctional inhibitor/lipid-transfer protein/seed storage 2S albumin"/>
    <property type="match status" value="1"/>
</dbReference>
<evidence type="ECO:0000256" key="3">
    <source>
        <dbReference type="ARBA" id="ARBA00023157"/>
    </source>
</evidence>
<protein>
    <recommendedName>
        <fullName evidence="8">Bifunctional inhibitor/plant lipid transfer protein/seed storage helical domain-containing protein</fullName>
    </recommendedName>
</protein>
<evidence type="ECO:0000313" key="9">
    <source>
        <dbReference type="EMBL" id="ADE77722.1"/>
    </source>
</evidence>
<feature type="region of interest" description="Disordered" evidence="5">
    <location>
        <begin position="107"/>
        <end position="136"/>
    </location>
</feature>
<keyword evidence="3" id="KW-1015">Disulfide bond</keyword>
<dbReference type="InterPro" id="IPR016140">
    <property type="entry name" value="Bifunc_inhib/LTP/seed_store"/>
</dbReference>
<accession>D5ADV3</accession>